<organism evidence="2 3">
    <name type="scientific">Leptospira ainlahdjerensis</name>
    <dbReference type="NCBI Taxonomy" id="2810033"/>
    <lineage>
        <taxon>Bacteria</taxon>
        <taxon>Pseudomonadati</taxon>
        <taxon>Spirochaetota</taxon>
        <taxon>Spirochaetia</taxon>
        <taxon>Leptospirales</taxon>
        <taxon>Leptospiraceae</taxon>
        <taxon>Leptospira</taxon>
    </lineage>
</organism>
<keyword evidence="3" id="KW-1185">Reference proteome</keyword>
<comment type="caution">
    <text evidence="2">The sequence shown here is derived from an EMBL/GenBank/DDBJ whole genome shotgun (WGS) entry which is preliminary data.</text>
</comment>
<reference evidence="2 3" key="1">
    <citation type="submission" date="2021-02" db="EMBL/GenBank/DDBJ databases">
        <title>Leptospira ainlahdjerensis sp. nov., Leptospira ainazelensis sp. nov., Leptospira abararensis sp. nov. and Leptospira chreensis sp. nov., four new species isolated from water sources in Algeria.</title>
        <authorList>
            <person name="Amara Korba A."/>
            <person name="Kainiu M."/>
            <person name="Vincent A.T."/>
            <person name="Mariet J.-F."/>
            <person name="Veyrier F.J."/>
            <person name="Goarant C."/>
            <person name="Picardeau M."/>
        </authorList>
    </citation>
    <scope>NUCLEOTIDE SEQUENCE [LARGE SCALE GENOMIC DNA]</scope>
    <source>
        <strain evidence="2 3">201903070</strain>
    </source>
</reference>
<evidence type="ECO:0000313" key="2">
    <source>
        <dbReference type="EMBL" id="MBM9575624.1"/>
    </source>
</evidence>
<sequence length="344" mass="37585">MKRFFLLCLSMILLLGDCSNEKEGRESDLTLLSGIIDPTDLRILNPDSYNSQLILIRTPIYVSKTTGNDSWPGSQTAPLRTITKALALADGQNNIYIAPGEYSDRTGEKFPIRIPDGVSLIGDELGRGLGFSIHYGEKFEDMPVPKPTTIQFYGDDLAEAIQPGKNSTIAGFNLPNPIALRTYNVKIRNNTLPQGIGIFNTDSSSKPSGGHWVSGNFIGSQKAPDYNDSVGIFFEETTDENKVENNRIYRNRYGIVIRPGAKVDLGGGARRSVGNNIISCSLEIDLTLLVEPGNRLYAANNRWDHDVPTYSIGSTYKPGIDIYAPPPYGTIDIGGYSLAPSPCN</sequence>
<evidence type="ECO:0000313" key="3">
    <source>
        <dbReference type="Proteomes" id="UP000724686"/>
    </source>
</evidence>
<dbReference type="InterPro" id="IPR012334">
    <property type="entry name" value="Pectin_lyas_fold"/>
</dbReference>
<feature type="domain" description="DUF1565" evidence="1">
    <location>
        <begin position="66"/>
        <end position="309"/>
    </location>
</feature>
<dbReference type="InterPro" id="IPR011050">
    <property type="entry name" value="Pectin_lyase_fold/virulence"/>
</dbReference>
<dbReference type="Gene3D" id="2.160.20.10">
    <property type="entry name" value="Single-stranded right-handed beta-helix, Pectin lyase-like"/>
    <property type="match status" value="1"/>
</dbReference>
<dbReference type="Pfam" id="PF07602">
    <property type="entry name" value="DUF1565"/>
    <property type="match status" value="1"/>
</dbReference>
<proteinExistence type="predicted"/>
<name>A0ABS2U5I2_9LEPT</name>
<protein>
    <submittedName>
        <fullName evidence="2">DUF1565 domain-containing protein</fullName>
    </submittedName>
</protein>
<evidence type="ECO:0000259" key="1">
    <source>
        <dbReference type="Pfam" id="PF07602"/>
    </source>
</evidence>
<dbReference type="SUPFAM" id="SSF51126">
    <property type="entry name" value="Pectin lyase-like"/>
    <property type="match status" value="1"/>
</dbReference>
<dbReference type="EMBL" id="JAFFPU010000003">
    <property type="protein sequence ID" value="MBM9575624.1"/>
    <property type="molecule type" value="Genomic_DNA"/>
</dbReference>
<dbReference type="Proteomes" id="UP000724686">
    <property type="component" value="Unassembled WGS sequence"/>
</dbReference>
<gene>
    <name evidence="2" type="ORF">JWG45_00520</name>
</gene>
<accession>A0ABS2U5I2</accession>
<dbReference type="RefSeq" id="WP_205277837.1">
    <property type="nucleotide sequence ID" value="NZ_JAFFPU010000003.1"/>
</dbReference>
<dbReference type="InterPro" id="IPR011459">
    <property type="entry name" value="DUF1565"/>
</dbReference>
<dbReference type="NCBIfam" id="NF047854">
    <property type="entry name" value="LIC10774_LIC10365_LIC10821_LIC11207_LIC11030_fam"/>
    <property type="match status" value="1"/>
</dbReference>